<feature type="domain" description="Tudor" evidence="2">
    <location>
        <begin position="1368"/>
        <end position="1424"/>
    </location>
</feature>
<feature type="domain" description="Tudor" evidence="2">
    <location>
        <begin position="1059"/>
        <end position="1117"/>
    </location>
</feature>
<dbReference type="PROSITE" id="PS50304">
    <property type="entry name" value="TUDOR"/>
    <property type="match status" value="7"/>
</dbReference>
<feature type="non-terminal residue" evidence="3">
    <location>
        <position position="1"/>
    </location>
</feature>
<dbReference type="EMBL" id="GBGD01000015">
    <property type="protein sequence ID" value="JAC88874.1"/>
    <property type="molecule type" value="mRNA"/>
</dbReference>
<dbReference type="Gene3D" id="2.30.30.140">
    <property type="match status" value="10"/>
</dbReference>
<feature type="region of interest" description="Disordered" evidence="1">
    <location>
        <begin position="2480"/>
        <end position="2512"/>
    </location>
</feature>
<feature type="compositionally biased region" description="Gly residues" evidence="1">
    <location>
        <begin position="653"/>
        <end position="662"/>
    </location>
</feature>
<dbReference type="FunFam" id="2.30.30.140:FF:000018">
    <property type="entry name" value="Serine/threonine-protein kinase 31"/>
    <property type="match status" value="1"/>
</dbReference>
<feature type="domain" description="Tudor" evidence="2">
    <location>
        <begin position="2340"/>
        <end position="2396"/>
    </location>
</feature>
<organism evidence="3">
    <name type="scientific">Panstrongylus megistus</name>
    <dbReference type="NCBI Taxonomy" id="65343"/>
    <lineage>
        <taxon>Eukaryota</taxon>
        <taxon>Metazoa</taxon>
        <taxon>Ecdysozoa</taxon>
        <taxon>Arthropoda</taxon>
        <taxon>Hexapoda</taxon>
        <taxon>Insecta</taxon>
        <taxon>Pterygota</taxon>
        <taxon>Neoptera</taxon>
        <taxon>Paraneoptera</taxon>
        <taxon>Hemiptera</taxon>
        <taxon>Heteroptera</taxon>
        <taxon>Panheteroptera</taxon>
        <taxon>Cimicomorpha</taxon>
        <taxon>Reduviidae</taxon>
        <taxon>Triatominae</taxon>
        <taxon>Panstrongylus</taxon>
    </lineage>
</organism>
<evidence type="ECO:0000256" key="1">
    <source>
        <dbReference type="SAM" id="MobiDB-lite"/>
    </source>
</evidence>
<dbReference type="InterPro" id="IPR002999">
    <property type="entry name" value="Tudor"/>
</dbReference>
<dbReference type="SMART" id="SM00333">
    <property type="entry name" value="TUDOR"/>
    <property type="match status" value="9"/>
</dbReference>
<feature type="domain" description="Tudor" evidence="2">
    <location>
        <begin position="482"/>
        <end position="540"/>
    </location>
</feature>
<dbReference type="InterPro" id="IPR050621">
    <property type="entry name" value="Tudor_domain_containing"/>
</dbReference>
<dbReference type="InterPro" id="IPR035437">
    <property type="entry name" value="SNase_OB-fold_sf"/>
</dbReference>
<feature type="compositionally biased region" description="Basic and acidic residues" evidence="1">
    <location>
        <begin position="767"/>
        <end position="790"/>
    </location>
</feature>
<feature type="compositionally biased region" description="Gly residues" evidence="1">
    <location>
        <begin position="2615"/>
        <end position="2625"/>
    </location>
</feature>
<reference evidence="3" key="1">
    <citation type="journal article" date="2015" name="J. Med. Entomol.">
        <title>A Deep Insight Into the Sialotranscriptome of the Chagas Disease Vector, Panstrongylus megistus (Hemiptera: Heteroptera).</title>
        <authorList>
            <person name="Ribeiro J.M."/>
            <person name="Schwarz A."/>
            <person name="Francischetti I.M."/>
        </authorList>
    </citation>
    <scope>NUCLEOTIDE SEQUENCE</scope>
    <source>
        <tissue evidence="3">Salivary glands</tissue>
    </source>
</reference>
<feature type="region of interest" description="Disordered" evidence="1">
    <location>
        <begin position="219"/>
        <end position="240"/>
    </location>
</feature>
<evidence type="ECO:0000259" key="2">
    <source>
        <dbReference type="PROSITE" id="PS50304"/>
    </source>
</evidence>
<feature type="region of interest" description="Disordered" evidence="1">
    <location>
        <begin position="646"/>
        <end position="967"/>
    </location>
</feature>
<feature type="compositionally biased region" description="Polar residues" evidence="1">
    <location>
        <begin position="2500"/>
        <end position="2512"/>
    </location>
</feature>
<feature type="region of interest" description="Disordered" evidence="1">
    <location>
        <begin position="2596"/>
        <end position="2677"/>
    </location>
</feature>
<feature type="domain" description="Tudor" evidence="2">
    <location>
        <begin position="1922"/>
        <end position="1979"/>
    </location>
</feature>
<feature type="compositionally biased region" description="Polar residues" evidence="1">
    <location>
        <begin position="219"/>
        <end position="228"/>
    </location>
</feature>
<protein>
    <submittedName>
        <fullName evidence="3">Putative transcription termination factor rho</fullName>
    </submittedName>
</protein>
<feature type="region of interest" description="Disordered" evidence="1">
    <location>
        <begin position="2055"/>
        <end position="2093"/>
    </location>
</feature>
<feature type="compositionally biased region" description="Basic and acidic residues" evidence="1">
    <location>
        <begin position="879"/>
        <end position="919"/>
    </location>
</feature>
<accession>A0A069DZU8</accession>
<dbReference type="CDD" id="cd20379">
    <property type="entry name" value="Tudor_dTUD-like"/>
    <property type="match status" value="2"/>
</dbReference>
<feature type="compositionally biased region" description="Basic and acidic residues" evidence="1">
    <location>
        <begin position="797"/>
        <end position="806"/>
    </location>
</feature>
<dbReference type="Gene3D" id="2.40.50.90">
    <property type="match status" value="4"/>
</dbReference>
<feature type="compositionally biased region" description="Basic and acidic residues" evidence="1">
    <location>
        <begin position="727"/>
        <end position="758"/>
    </location>
</feature>
<dbReference type="GO" id="GO:0005737">
    <property type="term" value="C:cytoplasm"/>
    <property type="evidence" value="ECO:0007669"/>
    <property type="project" value="UniProtKB-ARBA"/>
</dbReference>
<dbReference type="PANTHER" id="PTHR22948">
    <property type="entry name" value="TUDOR DOMAIN CONTAINING PROTEIN"/>
    <property type="match status" value="1"/>
</dbReference>
<proteinExistence type="evidence at transcript level"/>
<name>A0A069DZU8_9HEMI</name>
<feature type="compositionally biased region" description="Basic and acidic residues" evidence="1">
    <location>
        <begin position="675"/>
        <end position="701"/>
    </location>
</feature>
<feature type="compositionally biased region" description="Basic and acidic residues" evidence="1">
    <location>
        <begin position="853"/>
        <end position="864"/>
    </location>
</feature>
<feature type="domain" description="Tudor" evidence="2">
    <location>
        <begin position="49"/>
        <end position="106"/>
    </location>
</feature>
<feature type="compositionally biased region" description="Gly residues" evidence="1">
    <location>
        <begin position="920"/>
        <end position="930"/>
    </location>
</feature>
<feature type="compositionally biased region" description="Basic and acidic residues" evidence="1">
    <location>
        <begin position="817"/>
        <end position="846"/>
    </location>
</feature>
<evidence type="ECO:0000313" key="3">
    <source>
        <dbReference type="EMBL" id="JAC88874.1"/>
    </source>
</evidence>
<sequence length="2677" mass="297912">YITHIEPIGSLLKVCYQRDTQASLLVESHLNNIIEEIQFGPYTPKKYDELTAGLICFGKFEDGKFYRVKIIGCSKNGINVLFIDYGNEATLDITEIRVNNQNSDIRDLLSVSPLASSAYVKDVVLIKQLTNEELINLKQNLLYTNKLCTLTLYTQSISLIEISFEKRNLSHFLIDSGFGTSITDAELLQRIQTKMKPMFQDSQRSGRSLVSHRLQVRNKTAQPEFPSQKSHHQYDERQNSSNSLAVGSSFNGYITHIEDGPYSFTVQLKNHGEEIQPKIDAICDASPPRLNTDPLFPGSHILGRSRHENIFKRAVAMIVKANACKVYYMDYGTTDELPQSEIYVLPPIIRDLAQPQAVAFCLADLQSLNLPDSCKDVFAKLVLNKQILLRVTHNEFGSLAQSCEVFLDGKNVREMLLNITSPLEYTNQFPPRGREIAVNVSFVDCPTQFFVQYHSEIHILGMIQDSLSAFCPHQERLQSMYQISIGTPIGSLYSIDNMWYRALVIGFNDDTVNVLYVDYGNRDNVRIEQLCHLSRELVTKWRSQAVECCLVGFENATPDALLALEMENRVLGGHFTLKLQYLLGGNRLVVDLIDENGGSVVKMMNELAKASSPSSTDYNISNLPSPKFPSGNAYGGSLTQSVHIDVDQNRGNTGDGGGAGGGSDRRNRNTGGDYTRFHERQFNKYSEHDDRLLEDYEDSRHRGGGGGGATATAAAGASGGGDRYKKKWEDRNGSKWREEGSSWRDDSRRNEDSVDKGNRYGGSNDWEGSKSKDRSERSGRGDRSGGERSNRFGGGERSGRFNDGKRSASGKYDNDDEKFNERNEKFKGGDRKGFGGGDRGNRYSNRDEDEEKTSEHSGGDDRRYGGSYERSGGGGGGRFGERGGRGGDRNDRGGQRKYSGDNDNKYGDRKFGDRGDRGGGKGGGKFGGGDRFNRSRDQGDRGGSGRRNADRGSHDSFSSKMRETPKAQSTLIDEFADAWDEPSNSTTPIICAVREYPNLNVVAGESYSVYFSVMGNEPNDVYVQMEDSLSELDELREQIIAEESLIMANTSSRTVPKELLTPGLPVLARFDEDQLLYRAIVRNHTSSMVTVLFVDYGNCAQLKLSELYTVTPALATKPVQALRVMLTDIKPTSERWPSNFTNYSPYYENDILKLQVNILKCINGEIVCIGSLTRIDGKTVSQKLIEDGLALAASDSTHASTSPACNVQPSSQDTIPQVPSNWIDNLDLLVGQTLYAVFIKEVDKNTFILKINAADLTIECQFDDDRKLSNVSPDTKVIVIVTGVEEHRLLLSMFDCNGKQLGESNTPGATVSPICPMPVVKKTDLGYISHFNGELVFIQNSSSADDLNTLLELLYERYNSSEPEKNVQREIGMICCALSSDANWYRAKIVDIKEKYTVMFIDYGNTEIVDSEQLRKIDPEFFIAELSLGARLPVEWLVPEPPLMDYVVGEKFSYIIRKDDQGSWIVDLTFMSTGEKLVKKLVDKSLAKEKEFVSTNDKTLSEVSSLKVGDSVSIVISHVDSPIMFWAQLCSHLSLIEDLQQKLQDCIVSMPPPSEDCKMFAAKYSEDDIWYRAVGSGDGDNVRFIDYGNTDPAPFRKELPKDFYDPQEGYAISMQLPLKQPTECWSAEAIKLFETFIEQQITAEIIKIDKKRILVDLKSSDQSLTKLLVEGNHATYIEETLESSPVSQEDNIGTSAGEVYVLAIVDVNNFYVQLISQSDQQIEMMDSLAKADDFEMLERCNIGDLIVAKYSLDDQWYRAKVTSLNPLKALFIDYGNVCNIINCRELPDHLRQQPPMAIHCSLNLEKKEEYTEKFAILTSDPTTVFNLIYKSEGEPNIVELEFKNGQKMSEYLYTSAPIQAAGVNGVGHNEEEIFPGSVLKNCIVCHANGPYDFYIQTPSAQAYVEVLNDKMADAAQFPKVDKLEKGDILAVLSSEHVAWYRCKIVDVDPEIGGYFIDYGNGTLVTEYRSLPDEIKCVPPLAVKCSLQLPDGIGGWSADAVLTFTELVNEDTYDFDVVLLAEGDPWVVELIANDSTRCQVTQELLKLCSPATPVPSRPATRTASPIVCDLEPSTTGEPTAVSHIKSPDLPETESMENTTATIMTTQSIPKSGRCYITHVNSPEDFFVRDTNACTDLERVALALSELESNPKKEPYNVGDIAVAQIEGEYFRAKIIEISPLKVSLIDVGNTSETSTLLQVPDSIKNIPPKAINCSLHVPSGLSTLSKKTKEEFITYTLNGNMEFDFRIFSEQGDRVEIELSLNGESLIDVLNENLNKTQSPKKEDEMGSVINEQQSKSDKNLKITIPCVKSLEEFYIQETVSEIEVISNKLADAAAFKLLTEVNADDLVVACSLDDCIWYRAKIIKTEPLEVFFIDFGNTSTVEEIREMPEDLKEIPYLSKLAQLAKPEGVTSWSAEAEKKFLAICEATYEFDCEIISKEQDNKPCLVKLSVQALGEISTALIKEKDAVGNLAKKIETETIQRNDRETAGEEEESFFEAKDTQSIALSEDTPSSDLALRKTEESLVKKNEKDLNETVELEHKDVHETTTTDMSALESEKSLTITDKDEEELTLAMKKPTEPIKTERTPLKVKSLAEIKANAKPRIVTRSISLPKSGGSSGGGGGGNNKLGRSTPSPVHKAKNVDSKKSNQTETNMRRSASYEDKIIPGCVAGHIEQEEK</sequence>
<feature type="compositionally biased region" description="Basic and acidic residues" evidence="1">
    <location>
        <begin position="931"/>
        <end position="940"/>
    </location>
</feature>
<dbReference type="Pfam" id="PF00567">
    <property type="entry name" value="TUDOR"/>
    <property type="match status" value="10"/>
</dbReference>
<dbReference type="PANTHER" id="PTHR22948:SF15">
    <property type="entry name" value="TUDOR DOMAIN-CONTAINING PROTEIN 6"/>
    <property type="match status" value="1"/>
</dbReference>
<feature type="domain" description="Tudor" evidence="2">
    <location>
        <begin position="1739"/>
        <end position="1795"/>
    </location>
</feature>
<dbReference type="SUPFAM" id="SSF63748">
    <property type="entry name" value="Tudor/PWWP/MBT"/>
    <property type="match status" value="10"/>
</dbReference>